<dbReference type="AlphaFoldDB" id="A0A7C3SL67"/>
<name>A0A7C3SL67_9BACT</name>
<reference evidence="1" key="1">
    <citation type="journal article" date="2020" name="mSystems">
        <title>Genome- and Community-Level Interaction Insights into Carbon Utilization and Element Cycling Functions of Hydrothermarchaeota in Hydrothermal Sediment.</title>
        <authorList>
            <person name="Zhou Z."/>
            <person name="Liu Y."/>
            <person name="Xu W."/>
            <person name="Pan J."/>
            <person name="Luo Z.H."/>
            <person name="Li M."/>
        </authorList>
    </citation>
    <scope>NUCLEOTIDE SEQUENCE [LARGE SCALE GENOMIC DNA]</scope>
    <source>
        <strain evidence="1">SpSt-776</strain>
    </source>
</reference>
<organism evidence="1">
    <name type="scientific">Desulfobacca acetoxidans</name>
    <dbReference type="NCBI Taxonomy" id="60893"/>
    <lineage>
        <taxon>Bacteria</taxon>
        <taxon>Pseudomonadati</taxon>
        <taxon>Thermodesulfobacteriota</taxon>
        <taxon>Desulfobaccia</taxon>
        <taxon>Desulfobaccales</taxon>
        <taxon>Desulfobaccaceae</taxon>
        <taxon>Desulfobacca</taxon>
    </lineage>
</organism>
<accession>A0A7C3SL67</accession>
<evidence type="ECO:0000313" key="1">
    <source>
        <dbReference type="EMBL" id="HGB14987.1"/>
    </source>
</evidence>
<sequence>MFTVAGKDLFTPIFNKLDAMVVAARNAFNRHSRQDLEKLKTLRTEVEAEIANALKFVEEYLAKQPAEREVGHKTQSLLTRLQLIADKLGGLAEPIEKKIRDGILFSDKAVSQTNHLFDHQAGILRSVLDILKTDNAMLKRFVADEAQTLIQNCLDFATEHEERMVEGLCLPHAAPLFLTFLDNMRTAGQHELDIVQILEGKQKG</sequence>
<gene>
    <name evidence="1" type="ORF">ENV62_07115</name>
</gene>
<dbReference type="EMBL" id="DTHB01000048">
    <property type="protein sequence ID" value="HGB14987.1"/>
    <property type="molecule type" value="Genomic_DNA"/>
</dbReference>
<comment type="caution">
    <text evidence="1">The sequence shown here is derived from an EMBL/GenBank/DDBJ whole genome shotgun (WGS) entry which is preliminary data.</text>
</comment>
<protein>
    <recommendedName>
        <fullName evidence="2">DUF47 family protein</fullName>
    </recommendedName>
</protein>
<evidence type="ECO:0008006" key="2">
    <source>
        <dbReference type="Google" id="ProtNLM"/>
    </source>
</evidence>
<dbReference type="SUPFAM" id="SSF109755">
    <property type="entry name" value="PhoU-like"/>
    <property type="match status" value="1"/>
</dbReference>
<proteinExistence type="predicted"/>